<feature type="transmembrane region" description="Helical" evidence="8">
    <location>
        <begin position="673"/>
        <end position="699"/>
    </location>
</feature>
<evidence type="ECO:0000256" key="3">
    <source>
        <dbReference type="ARBA" id="ARBA00022475"/>
    </source>
</evidence>
<proteinExistence type="inferred from homology"/>
<keyword evidence="5 8" id="KW-1133">Transmembrane helix</keyword>
<dbReference type="PANTHER" id="PTHR33406">
    <property type="entry name" value="MEMBRANE PROTEIN MJ1562-RELATED"/>
    <property type="match status" value="1"/>
</dbReference>
<feature type="transmembrane region" description="Helical" evidence="8">
    <location>
        <begin position="393"/>
        <end position="412"/>
    </location>
</feature>
<feature type="region of interest" description="Disordered" evidence="7">
    <location>
        <begin position="1"/>
        <end position="22"/>
    </location>
</feature>
<feature type="transmembrane region" description="Helical" evidence="8">
    <location>
        <begin position="565"/>
        <end position="587"/>
    </location>
</feature>
<evidence type="ECO:0000256" key="5">
    <source>
        <dbReference type="ARBA" id="ARBA00022989"/>
    </source>
</evidence>
<keyword evidence="11" id="KW-1185">Reference proteome</keyword>
<feature type="transmembrane region" description="Helical" evidence="8">
    <location>
        <begin position="201"/>
        <end position="217"/>
    </location>
</feature>
<organism evidence="10 11">
    <name type="scientific">Actinomadura rugatobispora</name>
    <dbReference type="NCBI Taxonomy" id="1994"/>
    <lineage>
        <taxon>Bacteria</taxon>
        <taxon>Bacillati</taxon>
        <taxon>Actinomycetota</taxon>
        <taxon>Actinomycetes</taxon>
        <taxon>Streptosporangiales</taxon>
        <taxon>Thermomonosporaceae</taxon>
        <taxon>Actinomadura</taxon>
    </lineage>
</organism>
<comment type="similarity">
    <text evidence="2">Belongs to the resistance-nodulation-cell division (RND) (TC 2.A.6) family. MmpL subfamily.</text>
</comment>
<accession>A0ABW0ZR51</accession>
<sequence>MSKSFSKIQGPPSAPEDAAPSARPTRLARCLKIAKWPLLLAWIAAAVVATALASGLEDVQRNDAAAYLPGGFDSSRVAALAEPDPDRPEAETALVVYHRTDRARLTDADRTAVAGDRRGAAAIPATRPTGTVLFSADETAALFAVQIQPAHADDDTVTTAVERLREHVQRTASGPAHSGLRANVTGEAGLDVDNDGGDVDGPLMLTSMAIVAVLLLLTYRSPVLWLVPLLAAGMAVMVARGAAYGLARAGLVVTDLASAILIVLVFGAATDYALLLLNRYREELSRHADRHEALAEALRRTTPAIAASAATVTVGMLCLLVADLAGLRGLGPVAAAGVVIALVATLTLLPAMLACAGRWLLWPRIPTPADARGATDHRLWHAIAALVGRRPGLVTTLVTAGLAIAALGLTSLHTSADPLDKVPPGSDSVAGQHVLTRHFPQAASVPLTVVLPTRTAQATVTAAQQAARATPNVAEAEPGRPLGDRPTLTVGLSVPPYGQAAADTINDLRHRMDDVRAGILVGGTPAVQLDYRQAALDDTVRIVPLVLLAVTLILGLLLRSIIAPLMLLTTVVLSFAASLGISALAFTHVLGFGGVAADLFVYIFVFLVALGVDYNIFLMERVREESRHLPTGQAVRRGLTATGGVITAAGLVLAGTFAALAQIPDITVAEVGIAVAIGVLIDTLLVRALQVPALVTLLAERTWWPSRATPAAQPRRRNPS</sequence>
<name>A0ABW0ZR51_9ACTN</name>
<dbReference type="SUPFAM" id="SSF82866">
    <property type="entry name" value="Multidrug efflux transporter AcrB transmembrane domain"/>
    <property type="match status" value="2"/>
</dbReference>
<evidence type="ECO:0000256" key="4">
    <source>
        <dbReference type="ARBA" id="ARBA00022692"/>
    </source>
</evidence>
<keyword evidence="3" id="KW-1003">Cell membrane</keyword>
<keyword evidence="4 8" id="KW-0812">Transmembrane</keyword>
<dbReference type="InterPro" id="IPR004869">
    <property type="entry name" value="MMPL_dom"/>
</dbReference>
<feature type="transmembrane region" description="Helical" evidence="8">
    <location>
        <begin position="304"/>
        <end position="327"/>
    </location>
</feature>
<feature type="domain" description="SSD" evidence="9">
    <location>
        <begin position="250"/>
        <end position="355"/>
    </location>
</feature>
<comment type="subcellular location">
    <subcellularLocation>
        <location evidence="1">Cell membrane</location>
        <topology evidence="1">Multi-pass membrane protein</topology>
    </subcellularLocation>
</comment>
<dbReference type="RefSeq" id="WP_378279415.1">
    <property type="nucleotide sequence ID" value="NZ_JBHSON010000002.1"/>
</dbReference>
<evidence type="ECO:0000256" key="1">
    <source>
        <dbReference type="ARBA" id="ARBA00004651"/>
    </source>
</evidence>
<evidence type="ECO:0000256" key="6">
    <source>
        <dbReference type="ARBA" id="ARBA00023136"/>
    </source>
</evidence>
<evidence type="ECO:0000313" key="11">
    <source>
        <dbReference type="Proteomes" id="UP001596074"/>
    </source>
</evidence>
<feature type="transmembrane region" description="Helical" evidence="8">
    <location>
        <begin position="639"/>
        <end position="661"/>
    </location>
</feature>
<feature type="transmembrane region" description="Helical" evidence="8">
    <location>
        <begin position="224"/>
        <end position="244"/>
    </location>
</feature>
<dbReference type="Pfam" id="PF03176">
    <property type="entry name" value="MMPL"/>
    <property type="match status" value="2"/>
</dbReference>
<evidence type="ECO:0000256" key="2">
    <source>
        <dbReference type="ARBA" id="ARBA00010157"/>
    </source>
</evidence>
<dbReference type="Gene3D" id="1.20.1640.10">
    <property type="entry name" value="Multidrug efflux transporter AcrB transmembrane domain"/>
    <property type="match status" value="2"/>
</dbReference>
<dbReference type="PROSITE" id="PS50156">
    <property type="entry name" value="SSD"/>
    <property type="match status" value="1"/>
</dbReference>
<protein>
    <submittedName>
        <fullName evidence="10">MMPL family transporter</fullName>
    </submittedName>
</protein>
<dbReference type="InterPro" id="IPR050545">
    <property type="entry name" value="Mycobact_MmpL"/>
</dbReference>
<feature type="transmembrane region" description="Helical" evidence="8">
    <location>
        <begin position="256"/>
        <end position="277"/>
    </location>
</feature>
<evidence type="ECO:0000256" key="7">
    <source>
        <dbReference type="SAM" id="MobiDB-lite"/>
    </source>
</evidence>
<comment type="caution">
    <text evidence="10">The sequence shown here is derived from an EMBL/GenBank/DDBJ whole genome shotgun (WGS) entry which is preliminary data.</text>
</comment>
<keyword evidence="6 8" id="KW-0472">Membrane</keyword>
<dbReference type="EMBL" id="JBHSON010000002">
    <property type="protein sequence ID" value="MFC5744339.1"/>
    <property type="molecule type" value="Genomic_DNA"/>
</dbReference>
<evidence type="ECO:0000259" key="9">
    <source>
        <dbReference type="PROSITE" id="PS50156"/>
    </source>
</evidence>
<feature type="transmembrane region" description="Helical" evidence="8">
    <location>
        <begin position="539"/>
        <end position="558"/>
    </location>
</feature>
<dbReference type="PANTHER" id="PTHR33406:SF6">
    <property type="entry name" value="MEMBRANE PROTEIN YDGH-RELATED"/>
    <property type="match status" value="1"/>
</dbReference>
<evidence type="ECO:0000313" key="10">
    <source>
        <dbReference type="EMBL" id="MFC5744339.1"/>
    </source>
</evidence>
<dbReference type="Proteomes" id="UP001596074">
    <property type="component" value="Unassembled WGS sequence"/>
</dbReference>
<evidence type="ECO:0000256" key="8">
    <source>
        <dbReference type="SAM" id="Phobius"/>
    </source>
</evidence>
<feature type="transmembrane region" description="Helical" evidence="8">
    <location>
        <begin position="333"/>
        <end position="356"/>
    </location>
</feature>
<dbReference type="InterPro" id="IPR000731">
    <property type="entry name" value="SSD"/>
</dbReference>
<feature type="transmembrane region" description="Helical" evidence="8">
    <location>
        <begin position="599"/>
        <end position="618"/>
    </location>
</feature>
<reference evidence="11" key="1">
    <citation type="journal article" date="2019" name="Int. J. Syst. Evol. Microbiol.">
        <title>The Global Catalogue of Microorganisms (GCM) 10K type strain sequencing project: providing services to taxonomists for standard genome sequencing and annotation.</title>
        <authorList>
            <consortium name="The Broad Institute Genomics Platform"/>
            <consortium name="The Broad Institute Genome Sequencing Center for Infectious Disease"/>
            <person name="Wu L."/>
            <person name="Ma J."/>
        </authorList>
    </citation>
    <scope>NUCLEOTIDE SEQUENCE [LARGE SCALE GENOMIC DNA]</scope>
    <source>
        <strain evidence="11">KCTC 42087</strain>
    </source>
</reference>
<gene>
    <name evidence="10" type="ORF">ACFPZN_01790</name>
</gene>
<feature type="transmembrane region" description="Helical" evidence="8">
    <location>
        <begin position="36"/>
        <end position="56"/>
    </location>
</feature>